<evidence type="ECO:0000256" key="8">
    <source>
        <dbReference type="SAM" id="Phobius"/>
    </source>
</evidence>
<dbReference type="InterPro" id="IPR013099">
    <property type="entry name" value="K_chnl_dom"/>
</dbReference>
<feature type="transmembrane region" description="Helical" evidence="8">
    <location>
        <begin position="23"/>
        <end position="41"/>
    </location>
</feature>
<feature type="transmembrane region" description="Helical" evidence="8">
    <location>
        <begin position="88"/>
        <end position="108"/>
    </location>
</feature>
<evidence type="ECO:0000313" key="10">
    <source>
        <dbReference type="EMBL" id="TGG36783.1"/>
    </source>
</evidence>
<dbReference type="EMBL" id="SJSA01000002">
    <property type="protein sequence ID" value="TGG36783.1"/>
    <property type="molecule type" value="Genomic_DNA"/>
</dbReference>
<comment type="subcellular location">
    <subcellularLocation>
        <location evidence="1">Membrane</location>
        <topology evidence="1">Multi-pass membrane protein</topology>
    </subcellularLocation>
</comment>
<dbReference type="GO" id="GO:0008076">
    <property type="term" value="C:voltage-gated potassium channel complex"/>
    <property type="evidence" value="ECO:0007669"/>
    <property type="project" value="InterPro"/>
</dbReference>
<dbReference type="Gene3D" id="1.10.287.70">
    <property type="match status" value="1"/>
</dbReference>
<reference evidence="10 11" key="1">
    <citation type="submission" date="2019-02" db="EMBL/GenBank/DDBJ databases">
        <title>Isolation and identification of novel species under the genus Muribaculum.</title>
        <authorList>
            <person name="Miyake S."/>
            <person name="Ding Y."/>
            <person name="Low A."/>
            <person name="Soh M."/>
            <person name="Seedorf H."/>
        </authorList>
    </citation>
    <scope>NUCLEOTIDE SEQUENCE [LARGE SCALE GENOMIC DNA]</scope>
    <source>
        <strain evidence="10 11">TLL-A3</strain>
    </source>
</reference>
<feature type="transmembrane region" description="Helical" evidence="8">
    <location>
        <begin position="53"/>
        <end position="76"/>
    </location>
</feature>
<evidence type="ECO:0000256" key="6">
    <source>
        <dbReference type="ARBA" id="ARBA00023136"/>
    </source>
</evidence>
<dbReference type="RefSeq" id="WP_135472494.1">
    <property type="nucleotide sequence ID" value="NZ_CASCNC010000021.1"/>
</dbReference>
<dbReference type="Gene3D" id="1.20.120.350">
    <property type="entry name" value="Voltage-gated potassium channels. Chain C"/>
    <property type="match status" value="1"/>
</dbReference>
<dbReference type="GO" id="GO:0001508">
    <property type="term" value="P:action potential"/>
    <property type="evidence" value="ECO:0007669"/>
    <property type="project" value="TreeGrafter"/>
</dbReference>
<dbReference type="SUPFAM" id="SSF81324">
    <property type="entry name" value="Voltage-gated potassium channels"/>
    <property type="match status" value="1"/>
</dbReference>
<keyword evidence="7 10" id="KW-0407">Ion channel</keyword>
<feature type="transmembrane region" description="Helical" evidence="8">
    <location>
        <begin position="203"/>
        <end position="224"/>
    </location>
</feature>
<dbReference type="InterPro" id="IPR027359">
    <property type="entry name" value="Volt_channel_dom_sf"/>
</dbReference>
<name>A0A4Z0V621_9BACT</name>
<dbReference type="GO" id="GO:0005249">
    <property type="term" value="F:voltage-gated potassium channel activity"/>
    <property type="evidence" value="ECO:0007669"/>
    <property type="project" value="InterPro"/>
</dbReference>
<feature type="transmembrane region" description="Helical" evidence="8">
    <location>
        <begin position="143"/>
        <end position="164"/>
    </location>
</feature>
<dbReference type="PANTHER" id="PTHR11537">
    <property type="entry name" value="VOLTAGE-GATED POTASSIUM CHANNEL"/>
    <property type="match status" value="1"/>
</dbReference>
<feature type="transmembrane region" description="Helical" evidence="8">
    <location>
        <begin position="114"/>
        <end position="136"/>
    </location>
</feature>
<proteinExistence type="predicted"/>
<dbReference type="PRINTS" id="PR00169">
    <property type="entry name" value="KCHANNEL"/>
</dbReference>
<dbReference type="InterPro" id="IPR028325">
    <property type="entry name" value="VG_K_chnl"/>
</dbReference>
<evidence type="ECO:0000256" key="5">
    <source>
        <dbReference type="ARBA" id="ARBA00023065"/>
    </source>
</evidence>
<dbReference type="Pfam" id="PF07885">
    <property type="entry name" value="Ion_trans_2"/>
    <property type="match status" value="1"/>
</dbReference>
<dbReference type="GeneID" id="82150747"/>
<dbReference type="AlphaFoldDB" id="A0A4Z0V621"/>
<keyword evidence="2" id="KW-0813">Transport</keyword>
<keyword evidence="5" id="KW-0406">Ion transport</keyword>
<gene>
    <name evidence="10" type="ORF">EZ315_13195</name>
</gene>
<evidence type="ECO:0000256" key="1">
    <source>
        <dbReference type="ARBA" id="ARBA00004141"/>
    </source>
</evidence>
<feature type="domain" description="Potassium channel" evidence="9">
    <location>
        <begin position="152"/>
        <end position="228"/>
    </location>
</feature>
<evidence type="ECO:0000256" key="4">
    <source>
        <dbReference type="ARBA" id="ARBA00022989"/>
    </source>
</evidence>
<keyword evidence="3 8" id="KW-0812">Transmembrane</keyword>
<evidence type="ECO:0000259" key="9">
    <source>
        <dbReference type="Pfam" id="PF07885"/>
    </source>
</evidence>
<accession>A0A4Z0V621</accession>
<evidence type="ECO:0000256" key="3">
    <source>
        <dbReference type="ARBA" id="ARBA00022692"/>
    </source>
</evidence>
<comment type="caution">
    <text evidence="10">The sequence shown here is derived from an EMBL/GenBank/DDBJ whole genome shotgun (WGS) entry which is preliminary data.</text>
</comment>
<evidence type="ECO:0000256" key="2">
    <source>
        <dbReference type="ARBA" id="ARBA00022448"/>
    </source>
</evidence>
<keyword evidence="4 8" id="KW-1133">Transmembrane helix</keyword>
<organism evidence="10 11">
    <name type="scientific">Duncaniella freteri</name>
    <dbReference type="NCBI Taxonomy" id="2530391"/>
    <lineage>
        <taxon>Bacteria</taxon>
        <taxon>Pseudomonadati</taxon>
        <taxon>Bacteroidota</taxon>
        <taxon>Bacteroidia</taxon>
        <taxon>Bacteroidales</taxon>
        <taxon>Muribaculaceae</taxon>
        <taxon>Duncaniella</taxon>
    </lineage>
</organism>
<keyword evidence="6 8" id="KW-0472">Membrane</keyword>
<keyword evidence="11" id="KW-1185">Reference proteome</keyword>
<dbReference type="Proteomes" id="UP000297635">
    <property type="component" value="Unassembled WGS sequence"/>
</dbReference>
<evidence type="ECO:0000313" key="11">
    <source>
        <dbReference type="Proteomes" id="UP000297635"/>
    </source>
</evidence>
<evidence type="ECO:0000256" key="7">
    <source>
        <dbReference type="ARBA" id="ARBA00023303"/>
    </source>
</evidence>
<protein>
    <submittedName>
        <fullName evidence="10">Two pore domain potassium channel family protein</fullName>
    </submittedName>
</protein>
<dbReference type="PANTHER" id="PTHR11537:SF254">
    <property type="entry name" value="POTASSIUM VOLTAGE-GATED CHANNEL PROTEIN SHAB"/>
    <property type="match status" value="1"/>
</dbReference>
<sequence>MSSANTVPATVPERPRRPRIIEVMNLIVLILSVLLIVFISVDTFKKVNFLENHSYMVFQLWVCIFFIADFFMELTYSDKKWSFVRRRLAFLLLSIPYLNIINLTGMHLSGDVLYFVRFIPLARGALAMSIVIGYLSSNAVTSLFMSYIVILLMITYFCSLIFYAMEQPVNYQVTTYWSALWWALMNMSTVGCDISPVTVAGKIVAVILPIAGMIVFPLFTVYLTNFLTGYVKGMAEK</sequence>